<dbReference type="OrthoDB" id="3463898at2"/>
<feature type="transmembrane region" description="Helical" evidence="1">
    <location>
        <begin position="555"/>
        <end position="576"/>
    </location>
</feature>
<dbReference type="RefSeq" id="WP_139584334.1">
    <property type="nucleotide sequence ID" value="NZ_VDFY01000136.1"/>
</dbReference>
<feature type="transmembrane region" description="Helical" evidence="1">
    <location>
        <begin position="171"/>
        <end position="193"/>
    </location>
</feature>
<evidence type="ECO:0000256" key="1">
    <source>
        <dbReference type="SAM" id="Phobius"/>
    </source>
</evidence>
<reference evidence="2 3" key="1">
    <citation type="submission" date="2019-06" db="EMBL/GenBank/DDBJ databases">
        <title>Micromonospora ordensis sp. nov., isolated from deep marine sediment.</title>
        <authorList>
            <person name="Veyisoglu A."/>
            <person name="Carro L."/>
            <person name="Klenk H.-P."/>
            <person name="Sahin N."/>
        </authorList>
    </citation>
    <scope>NUCLEOTIDE SEQUENCE [LARGE SCALE GENOMIC DNA]</scope>
    <source>
        <strain evidence="2 3">S2509</strain>
    </source>
</reference>
<feature type="transmembrane region" description="Helical" evidence="1">
    <location>
        <begin position="286"/>
        <end position="305"/>
    </location>
</feature>
<keyword evidence="1" id="KW-0812">Transmembrane</keyword>
<name>A0A5C4QSI2_9ACTN</name>
<accession>A0A5C4QSI2</accession>
<proteinExistence type="predicted"/>
<feature type="transmembrane region" description="Helical" evidence="1">
    <location>
        <begin position="219"/>
        <end position="237"/>
    </location>
</feature>
<feature type="transmembrane region" description="Helical" evidence="1">
    <location>
        <begin position="317"/>
        <end position="340"/>
    </location>
</feature>
<gene>
    <name evidence="2" type="ORF">FHG89_11335</name>
</gene>
<feature type="transmembrane region" description="Helical" evidence="1">
    <location>
        <begin position="386"/>
        <end position="407"/>
    </location>
</feature>
<comment type="caution">
    <text evidence="2">The sequence shown here is derived from an EMBL/GenBank/DDBJ whole genome shotgun (WGS) entry which is preliminary data.</text>
</comment>
<dbReference type="AlphaFoldDB" id="A0A5C4QSI2"/>
<keyword evidence="1" id="KW-0472">Membrane</keyword>
<organism evidence="2 3">
    <name type="scientific">Micromonospora orduensis</name>
    <dbReference type="NCBI Taxonomy" id="1420891"/>
    <lineage>
        <taxon>Bacteria</taxon>
        <taxon>Bacillati</taxon>
        <taxon>Actinomycetota</taxon>
        <taxon>Actinomycetes</taxon>
        <taxon>Micromonosporales</taxon>
        <taxon>Micromonosporaceae</taxon>
        <taxon>Micromonospora</taxon>
    </lineage>
</organism>
<dbReference type="Proteomes" id="UP000306145">
    <property type="component" value="Unassembled WGS sequence"/>
</dbReference>
<protein>
    <recommendedName>
        <fullName evidence="4">YfhO family protein</fullName>
    </recommendedName>
</protein>
<feature type="transmembrane region" description="Helical" evidence="1">
    <location>
        <begin position="129"/>
        <end position="151"/>
    </location>
</feature>
<evidence type="ECO:0008006" key="4">
    <source>
        <dbReference type="Google" id="ProtNLM"/>
    </source>
</evidence>
<evidence type="ECO:0000313" key="2">
    <source>
        <dbReference type="EMBL" id="TNH29711.1"/>
    </source>
</evidence>
<feature type="transmembrane region" description="Helical" evidence="1">
    <location>
        <begin position="87"/>
        <end position="108"/>
    </location>
</feature>
<keyword evidence="1" id="KW-1133">Transmembrane helix</keyword>
<feature type="transmembrane region" description="Helical" evidence="1">
    <location>
        <begin position="360"/>
        <end position="379"/>
    </location>
</feature>
<dbReference type="EMBL" id="VDFY01000136">
    <property type="protein sequence ID" value="TNH29711.1"/>
    <property type="molecule type" value="Genomic_DNA"/>
</dbReference>
<keyword evidence="3" id="KW-1185">Reference proteome</keyword>
<feature type="transmembrane region" description="Helical" evidence="1">
    <location>
        <begin position="21"/>
        <end position="44"/>
    </location>
</feature>
<sequence length="583" mass="61010">MVDRPADVGTPRRWARDTLPLYAAAVTVTVLVLAPLAAPGYALLYDMVFVPRQPLTWDLVAPAQSLPRAVPMDALVSLVTQFVPGWLVQRSVLVGAVLLAAVGAGRLVPTDRRAVRLFAAVAYAWTPYLAERLLIGQWGLLLAYAALPWLVRAALDLRAGRPGALARVVLAAAPAAITPTGGLIALGVVVLLVPQRRIPGRPLTRPVLLSAKRAREMKYAVAGLTLLNAPWVVAALVTGAGGSSDPAGVAAFAARAENWAGPLVALAGTGGIWNAQATPGSRGAPLVPLATLVLLVLAGVGVGLLRRRLPAGTTLRLGVLAGAGYLLAALGVLPGGDAVLRWAVVHLPGAGLLRDGQKFLAPYALLLVVCAALGAERLVNRIDREVAGVVLAGLLLLPVAVLPDLAFGGAGRVRPVSYPAEWRTVAGIIEEEPGEVLSLPLNAYRAYPWNSGRVVLDPAPRYLPGTVLTDDTLRVGDVAVAGENPRVREMRRAMAEDRPVWTTGVRWVLVQHQVSGDLPAGTLDGLALIHQGPFLSLYRNPTIVPGPEASGPARLAVVVALGVALLVVMTAIFSALHRRATAW</sequence>
<evidence type="ECO:0000313" key="3">
    <source>
        <dbReference type="Proteomes" id="UP000306145"/>
    </source>
</evidence>